<proteinExistence type="predicted"/>
<evidence type="ECO:0000313" key="2">
    <source>
        <dbReference type="EMBL" id="KAF2490433.1"/>
    </source>
</evidence>
<gene>
    <name evidence="2" type="ORF">BU16DRAFT_585649</name>
</gene>
<feature type="compositionally biased region" description="Basic and acidic residues" evidence="1">
    <location>
        <begin position="166"/>
        <end position="181"/>
    </location>
</feature>
<protein>
    <submittedName>
        <fullName evidence="2">Uncharacterized protein</fullName>
    </submittedName>
</protein>
<dbReference type="Proteomes" id="UP000799750">
    <property type="component" value="Unassembled WGS sequence"/>
</dbReference>
<evidence type="ECO:0000256" key="1">
    <source>
        <dbReference type="SAM" id="MobiDB-lite"/>
    </source>
</evidence>
<organism evidence="2 3">
    <name type="scientific">Lophium mytilinum</name>
    <dbReference type="NCBI Taxonomy" id="390894"/>
    <lineage>
        <taxon>Eukaryota</taxon>
        <taxon>Fungi</taxon>
        <taxon>Dikarya</taxon>
        <taxon>Ascomycota</taxon>
        <taxon>Pezizomycotina</taxon>
        <taxon>Dothideomycetes</taxon>
        <taxon>Pleosporomycetidae</taxon>
        <taxon>Mytilinidiales</taxon>
        <taxon>Mytilinidiaceae</taxon>
        <taxon>Lophium</taxon>
    </lineage>
</organism>
<accession>A0A6A6QFN6</accession>
<dbReference type="OrthoDB" id="5418867at2759"/>
<name>A0A6A6QFN6_9PEZI</name>
<keyword evidence="3" id="KW-1185">Reference proteome</keyword>
<sequence length="181" mass="19682">MPMNWTPEADAKLFVKVLNVSNIKLSQEVLDKIASEMSPDCTGRAIKERIFKLKQKAAGTGNSTTASSTPKAPRTPKTPRSGKGPKSTPGTGQKRKGGNVAGPLNDADTDDGEDLQKFVTPSKQKVEYANEYDSAGSQDDNEESPSKRIKREPSNDFEGELWDGGHNAHNDFVRDQSGDLF</sequence>
<reference evidence="2" key="1">
    <citation type="journal article" date="2020" name="Stud. Mycol.">
        <title>101 Dothideomycetes genomes: a test case for predicting lifestyles and emergence of pathogens.</title>
        <authorList>
            <person name="Haridas S."/>
            <person name="Albert R."/>
            <person name="Binder M."/>
            <person name="Bloem J."/>
            <person name="Labutti K."/>
            <person name="Salamov A."/>
            <person name="Andreopoulos B."/>
            <person name="Baker S."/>
            <person name="Barry K."/>
            <person name="Bills G."/>
            <person name="Bluhm B."/>
            <person name="Cannon C."/>
            <person name="Castanera R."/>
            <person name="Culley D."/>
            <person name="Daum C."/>
            <person name="Ezra D."/>
            <person name="Gonzalez J."/>
            <person name="Henrissat B."/>
            <person name="Kuo A."/>
            <person name="Liang C."/>
            <person name="Lipzen A."/>
            <person name="Lutzoni F."/>
            <person name="Magnuson J."/>
            <person name="Mondo S."/>
            <person name="Nolan M."/>
            <person name="Ohm R."/>
            <person name="Pangilinan J."/>
            <person name="Park H.-J."/>
            <person name="Ramirez L."/>
            <person name="Alfaro M."/>
            <person name="Sun H."/>
            <person name="Tritt A."/>
            <person name="Yoshinaga Y."/>
            <person name="Zwiers L.-H."/>
            <person name="Turgeon B."/>
            <person name="Goodwin S."/>
            <person name="Spatafora J."/>
            <person name="Crous P."/>
            <person name="Grigoriev I."/>
        </authorList>
    </citation>
    <scope>NUCLEOTIDE SEQUENCE</scope>
    <source>
        <strain evidence="2">CBS 269.34</strain>
    </source>
</reference>
<feature type="region of interest" description="Disordered" evidence="1">
    <location>
        <begin position="53"/>
        <end position="181"/>
    </location>
</feature>
<dbReference type="EMBL" id="MU004197">
    <property type="protein sequence ID" value="KAF2490433.1"/>
    <property type="molecule type" value="Genomic_DNA"/>
</dbReference>
<feature type="compositionally biased region" description="Low complexity" evidence="1">
    <location>
        <begin position="57"/>
        <end position="72"/>
    </location>
</feature>
<evidence type="ECO:0000313" key="3">
    <source>
        <dbReference type="Proteomes" id="UP000799750"/>
    </source>
</evidence>
<dbReference type="AlphaFoldDB" id="A0A6A6QFN6"/>